<evidence type="ECO:0000313" key="1">
    <source>
        <dbReference type="EMBL" id="TDF92603.1"/>
    </source>
</evidence>
<dbReference type="AlphaFoldDB" id="A0A4R5KBL5"/>
<accession>A0A4R5KBL5</accession>
<evidence type="ECO:0000313" key="2">
    <source>
        <dbReference type="Proteomes" id="UP000295636"/>
    </source>
</evidence>
<sequence length="154" mass="17734">MERKMRMDDKRLTAQLAMERLQPFIGKWKTKGTIVLPTGAEVRLDADDTYEWLPGGYFLIHHVNGLMGEDEVKAIEIIGFHEDDDMYVTTSYDNRGVVANYKAQLHERDWTIIGSTERFRGSFGEDGRTLAGVWELAGDGAEWKKWMDIVLTKY</sequence>
<dbReference type="Proteomes" id="UP000295636">
    <property type="component" value="Unassembled WGS sequence"/>
</dbReference>
<dbReference type="Pfam" id="PF07617">
    <property type="entry name" value="DUF1579"/>
    <property type="match status" value="1"/>
</dbReference>
<name>A0A4R5KBL5_9BACL</name>
<dbReference type="InterPro" id="IPR011473">
    <property type="entry name" value="DUF1579"/>
</dbReference>
<protein>
    <submittedName>
        <fullName evidence="1">DUF1579 domain-containing protein</fullName>
    </submittedName>
</protein>
<keyword evidence="2" id="KW-1185">Reference proteome</keyword>
<gene>
    <name evidence="1" type="ORF">E1757_29930</name>
</gene>
<dbReference type="OrthoDB" id="8481162at2"/>
<reference evidence="1 2" key="1">
    <citation type="submission" date="2019-03" db="EMBL/GenBank/DDBJ databases">
        <title>This is whole genome sequence of Paenibacillus sp MS74 strain.</title>
        <authorList>
            <person name="Trinh H.N."/>
        </authorList>
    </citation>
    <scope>NUCLEOTIDE SEQUENCE [LARGE SCALE GENOMIC DNA]</scope>
    <source>
        <strain evidence="1 2">MS74</strain>
    </source>
</reference>
<comment type="caution">
    <text evidence="1">The sequence shown here is derived from an EMBL/GenBank/DDBJ whole genome shotgun (WGS) entry which is preliminary data.</text>
</comment>
<organism evidence="1 2">
    <name type="scientific">Paenibacillus piri</name>
    <dbReference type="NCBI Taxonomy" id="2547395"/>
    <lineage>
        <taxon>Bacteria</taxon>
        <taxon>Bacillati</taxon>
        <taxon>Bacillota</taxon>
        <taxon>Bacilli</taxon>
        <taxon>Bacillales</taxon>
        <taxon>Paenibacillaceae</taxon>
        <taxon>Paenibacillus</taxon>
    </lineage>
</organism>
<dbReference type="EMBL" id="SMRT01000020">
    <property type="protein sequence ID" value="TDF92603.1"/>
    <property type="molecule type" value="Genomic_DNA"/>
</dbReference>
<proteinExistence type="predicted"/>